<name>A0A0E0ESK2_9ORYZ</name>
<feature type="compositionally biased region" description="Basic residues" evidence="1">
    <location>
        <begin position="10"/>
        <end position="19"/>
    </location>
</feature>
<protein>
    <submittedName>
        <fullName evidence="2">Uncharacterized protein</fullName>
    </submittedName>
</protein>
<dbReference type="Proteomes" id="UP000008021">
    <property type="component" value="Chromosome 9"/>
</dbReference>
<dbReference type="AlphaFoldDB" id="A0A0E0ESK2"/>
<dbReference type="Gramene" id="OMERI09G09030.1">
    <property type="protein sequence ID" value="OMERI09G09030.1"/>
    <property type="gene ID" value="OMERI09G09030"/>
</dbReference>
<sequence length="59" mass="6339">MALAMLARPRTARTRRRVGASKGEDGARREATDADGWLRAMRAQKDGEQAGALDHMGGS</sequence>
<evidence type="ECO:0000313" key="2">
    <source>
        <dbReference type="EnsemblPlants" id="OMERI09G09030.1"/>
    </source>
</evidence>
<keyword evidence="3" id="KW-1185">Reference proteome</keyword>
<dbReference type="HOGENOM" id="CLU_2964872_0_0_1"/>
<accession>A0A0E0ESK2</accession>
<reference evidence="2" key="2">
    <citation type="submission" date="2018-05" db="EMBL/GenBank/DDBJ databases">
        <title>OmerRS3 (Oryza meridionalis Reference Sequence Version 3).</title>
        <authorList>
            <person name="Zhang J."/>
            <person name="Kudrna D."/>
            <person name="Lee S."/>
            <person name="Talag J."/>
            <person name="Welchert J."/>
            <person name="Wing R.A."/>
        </authorList>
    </citation>
    <scope>NUCLEOTIDE SEQUENCE [LARGE SCALE GENOMIC DNA]</scope>
    <source>
        <strain evidence="2">cv. OR44</strain>
    </source>
</reference>
<evidence type="ECO:0000313" key="3">
    <source>
        <dbReference type="Proteomes" id="UP000008021"/>
    </source>
</evidence>
<proteinExistence type="predicted"/>
<dbReference type="EnsemblPlants" id="OMERI09G09030.1">
    <property type="protein sequence ID" value="OMERI09G09030.1"/>
    <property type="gene ID" value="OMERI09G09030"/>
</dbReference>
<organism evidence="2">
    <name type="scientific">Oryza meridionalis</name>
    <dbReference type="NCBI Taxonomy" id="40149"/>
    <lineage>
        <taxon>Eukaryota</taxon>
        <taxon>Viridiplantae</taxon>
        <taxon>Streptophyta</taxon>
        <taxon>Embryophyta</taxon>
        <taxon>Tracheophyta</taxon>
        <taxon>Spermatophyta</taxon>
        <taxon>Magnoliopsida</taxon>
        <taxon>Liliopsida</taxon>
        <taxon>Poales</taxon>
        <taxon>Poaceae</taxon>
        <taxon>BOP clade</taxon>
        <taxon>Oryzoideae</taxon>
        <taxon>Oryzeae</taxon>
        <taxon>Oryzinae</taxon>
        <taxon>Oryza</taxon>
    </lineage>
</organism>
<evidence type="ECO:0000256" key="1">
    <source>
        <dbReference type="SAM" id="MobiDB-lite"/>
    </source>
</evidence>
<feature type="region of interest" description="Disordered" evidence="1">
    <location>
        <begin position="1"/>
        <end position="36"/>
    </location>
</feature>
<feature type="compositionally biased region" description="Basic and acidic residues" evidence="1">
    <location>
        <begin position="22"/>
        <end position="32"/>
    </location>
</feature>
<reference evidence="2" key="1">
    <citation type="submission" date="2015-04" db="UniProtKB">
        <authorList>
            <consortium name="EnsemblPlants"/>
        </authorList>
    </citation>
    <scope>IDENTIFICATION</scope>
</reference>